<dbReference type="EMBL" id="CYZT01000384">
    <property type="protein sequence ID" value="CUP51514.1"/>
    <property type="molecule type" value="Genomic_DNA"/>
</dbReference>
<name>A0A174NS75_FLAPL</name>
<protein>
    <submittedName>
        <fullName evidence="2">Uncharacterized protein</fullName>
    </submittedName>
</protein>
<evidence type="ECO:0000313" key="3">
    <source>
        <dbReference type="Proteomes" id="UP000095746"/>
    </source>
</evidence>
<evidence type="ECO:0000256" key="1">
    <source>
        <dbReference type="SAM" id="Phobius"/>
    </source>
</evidence>
<dbReference type="AlphaFoldDB" id="A0A174NS75"/>
<proteinExistence type="predicted"/>
<keyword evidence="1" id="KW-0472">Membrane</keyword>
<keyword evidence="1" id="KW-0812">Transmembrane</keyword>
<evidence type="ECO:0000313" key="2">
    <source>
        <dbReference type="EMBL" id="CUP51514.1"/>
    </source>
</evidence>
<feature type="transmembrane region" description="Helical" evidence="1">
    <location>
        <begin position="6"/>
        <end position="31"/>
    </location>
</feature>
<sequence length="34" mass="3693">MVIAALLLGGLAVLYGVLVAWLLILAVYYTVRLM</sequence>
<organism evidence="2 3">
    <name type="scientific">Flavonifractor plautii</name>
    <name type="common">Fusobacterium plautii</name>
    <dbReference type="NCBI Taxonomy" id="292800"/>
    <lineage>
        <taxon>Bacteria</taxon>
        <taxon>Bacillati</taxon>
        <taxon>Bacillota</taxon>
        <taxon>Clostridia</taxon>
        <taxon>Eubacteriales</taxon>
        <taxon>Oscillospiraceae</taxon>
        <taxon>Flavonifractor</taxon>
    </lineage>
</organism>
<reference evidence="2 3" key="1">
    <citation type="submission" date="2015-09" db="EMBL/GenBank/DDBJ databases">
        <authorList>
            <consortium name="Pathogen Informatics"/>
        </authorList>
    </citation>
    <scope>NUCLEOTIDE SEQUENCE [LARGE SCALE GENOMIC DNA]</scope>
    <source>
        <strain evidence="2 3">2789STDY5608854</strain>
    </source>
</reference>
<keyword evidence="1" id="KW-1133">Transmembrane helix</keyword>
<gene>
    <name evidence="2" type="ORF">ERS852411_03233</name>
</gene>
<dbReference type="Proteomes" id="UP000095746">
    <property type="component" value="Unassembled WGS sequence"/>
</dbReference>
<accession>A0A174NS75</accession>